<dbReference type="InterPro" id="IPR017853">
    <property type="entry name" value="GH"/>
</dbReference>
<protein>
    <submittedName>
        <fullName evidence="3">LysM peptidoglycan-binding domain-containing protein</fullName>
    </submittedName>
    <submittedName>
        <fullName evidence="2">Spore germination protein</fullName>
    </submittedName>
</protein>
<dbReference type="GO" id="GO:0005975">
    <property type="term" value="P:carbohydrate metabolic process"/>
    <property type="evidence" value="ECO:0007669"/>
    <property type="project" value="InterPro"/>
</dbReference>
<dbReference type="PANTHER" id="PTHR46066:SF2">
    <property type="entry name" value="CHITINASE DOMAIN-CONTAINING PROTEIN 1"/>
    <property type="match status" value="1"/>
</dbReference>
<dbReference type="EMBL" id="NOKA02000001">
    <property type="protein sequence ID" value="RDY33140.1"/>
    <property type="molecule type" value="Genomic_DNA"/>
</dbReference>
<dbReference type="SUPFAM" id="SSF51445">
    <property type="entry name" value="(Trans)glycosidases"/>
    <property type="match status" value="1"/>
</dbReference>
<reference evidence="3" key="3">
    <citation type="submission" date="2018-07" db="EMBL/GenBank/DDBJ databases">
        <authorList>
            <person name="Quirk P.G."/>
            <person name="Krulwich T.A."/>
        </authorList>
    </citation>
    <scope>NUCLEOTIDE SEQUENCE</scope>
    <source>
        <strain evidence="3">CCRI-19302</strain>
    </source>
</reference>
<dbReference type="InterPro" id="IPR036779">
    <property type="entry name" value="LysM_dom_sf"/>
</dbReference>
<proteinExistence type="predicted"/>
<evidence type="ECO:0000313" key="2">
    <source>
        <dbReference type="EMBL" id="PXV95796.1"/>
    </source>
</evidence>
<dbReference type="Pfam" id="PF01476">
    <property type="entry name" value="LysM"/>
    <property type="match status" value="2"/>
</dbReference>
<keyword evidence="4" id="KW-1185">Reference proteome</keyword>
<dbReference type="OrthoDB" id="9769314at2"/>
<accession>A0A318EXJ5</accession>
<dbReference type="EMBL" id="QICS01000001">
    <property type="protein sequence ID" value="PXV95796.1"/>
    <property type="molecule type" value="Genomic_DNA"/>
</dbReference>
<gene>
    <name evidence="2" type="ORF">C8E03_101426</name>
    <name evidence="3" type="ORF">CG710_001030</name>
</gene>
<dbReference type="InterPro" id="IPR001223">
    <property type="entry name" value="Glyco_hydro18_cat"/>
</dbReference>
<organism evidence="2 5">
    <name type="scientific">Lachnotalea glycerini</name>
    <dbReference type="NCBI Taxonomy" id="1763509"/>
    <lineage>
        <taxon>Bacteria</taxon>
        <taxon>Bacillati</taxon>
        <taxon>Bacillota</taxon>
        <taxon>Clostridia</taxon>
        <taxon>Lachnospirales</taxon>
        <taxon>Lachnospiraceae</taxon>
        <taxon>Lachnotalea</taxon>
    </lineage>
</organism>
<name>A0A318EXJ5_9FIRM</name>
<dbReference type="Proteomes" id="UP000216411">
    <property type="component" value="Unassembled WGS sequence"/>
</dbReference>
<dbReference type="PANTHER" id="PTHR46066">
    <property type="entry name" value="CHITINASE DOMAIN-CONTAINING PROTEIN 1 FAMILY MEMBER"/>
    <property type="match status" value="1"/>
</dbReference>
<evidence type="ECO:0000259" key="1">
    <source>
        <dbReference type="PROSITE" id="PS51782"/>
    </source>
</evidence>
<dbReference type="AlphaFoldDB" id="A0A318EXJ5"/>
<feature type="domain" description="LysM" evidence="1">
    <location>
        <begin position="2"/>
        <end position="46"/>
    </location>
</feature>
<evidence type="ECO:0000313" key="5">
    <source>
        <dbReference type="Proteomes" id="UP000247523"/>
    </source>
</evidence>
<dbReference type="SUPFAM" id="SSF54106">
    <property type="entry name" value="LysM domain"/>
    <property type="match status" value="2"/>
</dbReference>
<dbReference type="Gene3D" id="3.10.350.10">
    <property type="entry name" value="LysM domain"/>
    <property type="match status" value="2"/>
</dbReference>
<dbReference type="GO" id="GO:0070492">
    <property type="term" value="F:oligosaccharide binding"/>
    <property type="evidence" value="ECO:0007669"/>
    <property type="project" value="TreeGrafter"/>
</dbReference>
<dbReference type="PROSITE" id="PS51782">
    <property type="entry name" value="LYSM"/>
    <property type="match status" value="2"/>
</dbReference>
<dbReference type="GO" id="GO:0012505">
    <property type="term" value="C:endomembrane system"/>
    <property type="evidence" value="ECO:0007669"/>
    <property type="project" value="TreeGrafter"/>
</dbReference>
<dbReference type="Proteomes" id="UP000247523">
    <property type="component" value="Unassembled WGS sequence"/>
</dbReference>
<comment type="caution">
    <text evidence="2">The sequence shown here is derived from an EMBL/GenBank/DDBJ whole genome shotgun (WGS) entry which is preliminary data.</text>
</comment>
<sequence length="432" mass="49195">MEIYVVKPNDTLYSISRKFNVPLDKLILDNGLQFMQQLVPGQTIVIVSPAKTYIVQEKDTLNSVSMQFGISQMQLFRNNPFLTSTPLAPGMELTISYNTTEKLTTCGYIYPYIDKDTLRKTLPSLTYLTIYNYRAISEGKIITYSDDSEVIQLAKDYGTIPLMLGTTLSLQGEPDTEAAYSLLLKESYQDILIENTINIIKEKGYLGANIVFNYINQGSVEIYQNVIQKLKTQLDKDNLILLVTINPNTKYINNELAFDKINYDTISKIINKIVFLQFIWGINYGPPLPVNSITKIKTFIDYVVTNIHPKEIMVGLSLVSYNWQLPYIPGSSYANSLSLNSSLRLAQEENAVIQFDEVSQSPYFTYINGETSEHIVWSVDARTISSLSDLITQYNLHGAGFWNLMVYTEQLWLVVNSQYEINKFLPNIFDSN</sequence>
<dbReference type="Gene3D" id="3.10.50.10">
    <property type="match status" value="1"/>
</dbReference>
<dbReference type="InterPro" id="IPR029070">
    <property type="entry name" value="Chitinase_insertion_sf"/>
</dbReference>
<reference evidence="2 5" key="2">
    <citation type="submission" date="2018-05" db="EMBL/GenBank/DDBJ databases">
        <title>Genomic Encyclopedia of Type Strains, Phase IV (KMG-IV): sequencing the most valuable type-strain genomes for metagenomic binning, comparative biology and taxonomic classification.</title>
        <authorList>
            <person name="Goeker M."/>
        </authorList>
    </citation>
    <scope>NUCLEOTIDE SEQUENCE [LARGE SCALE GENOMIC DNA]</scope>
    <source>
        <strain evidence="2 5">DSM 28816</strain>
    </source>
</reference>
<dbReference type="InterPro" id="IPR018392">
    <property type="entry name" value="LysM"/>
</dbReference>
<feature type="domain" description="LysM" evidence="1">
    <location>
        <begin position="51"/>
        <end position="95"/>
    </location>
</feature>
<dbReference type="CDD" id="cd00118">
    <property type="entry name" value="LysM"/>
    <property type="match status" value="2"/>
</dbReference>
<dbReference type="Gene3D" id="3.20.20.80">
    <property type="entry name" value="Glycosidases"/>
    <property type="match status" value="1"/>
</dbReference>
<dbReference type="Pfam" id="PF00704">
    <property type="entry name" value="Glyco_hydro_18"/>
    <property type="match status" value="1"/>
</dbReference>
<evidence type="ECO:0000313" key="4">
    <source>
        <dbReference type="Proteomes" id="UP000216411"/>
    </source>
</evidence>
<reference evidence="3 4" key="1">
    <citation type="journal article" date="2017" name="Genome Announc.">
        <title>Draft Genome Sequence of a Sporulating and Motile Strain of Lachnotalea glycerini Isolated from Water in Quebec City, Canada.</title>
        <authorList>
            <person name="Maheux A.F."/>
            <person name="Boudreau D.K."/>
            <person name="Berube E."/>
            <person name="Boissinot M."/>
            <person name="Raymond F."/>
            <person name="Brodeur S."/>
            <person name="Corbeil J."/>
            <person name="Isabel S."/>
            <person name="Omar R.F."/>
            <person name="Bergeron M.G."/>
        </authorList>
    </citation>
    <scope>NUCLEOTIDE SEQUENCE [LARGE SCALE GENOMIC DNA]</scope>
    <source>
        <strain evidence="3 4">CCRI-19302</strain>
    </source>
</reference>
<evidence type="ECO:0000313" key="3">
    <source>
        <dbReference type="EMBL" id="RDY33140.1"/>
    </source>
</evidence>
<dbReference type="RefSeq" id="WP_110290158.1">
    <property type="nucleotide sequence ID" value="NZ_NOKA02000001.1"/>
</dbReference>
<dbReference type="SMART" id="SM00257">
    <property type="entry name" value="LysM"/>
    <property type="match status" value="2"/>
</dbReference>